<accession>A0ABR4FSS9</accession>
<reference evidence="2 3" key="1">
    <citation type="submission" date="2024-07" db="EMBL/GenBank/DDBJ databases">
        <title>Section-level genome sequencing and comparative genomics of Aspergillus sections Usti and Cavernicolus.</title>
        <authorList>
            <consortium name="Lawrence Berkeley National Laboratory"/>
            <person name="Nybo J.L."/>
            <person name="Vesth T.C."/>
            <person name="Theobald S."/>
            <person name="Frisvad J.C."/>
            <person name="Larsen T.O."/>
            <person name="Kjaerboelling I."/>
            <person name="Rothschild-Mancinelli K."/>
            <person name="Lyhne E.K."/>
            <person name="Kogle M.E."/>
            <person name="Barry K."/>
            <person name="Clum A."/>
            <person name="Na H."/>
            <person name="Ledsgaard L."/>
            <person name="Lin J."/>
            <person name="Lipzen A."/>
            <person name="Kuo A."/>
            <person name="Riley R."/>
            <person name="Mondo S."/>
            <person name="Labutti K."/>
            <person name="Haridas S."/>
            <person name="Pangalinan J."/>
            <person name="Salamov A.A."/>
            <person name="Simmons B.A."/>
            <person name="Magnuson J.K."/>
            <person name="Chen J."/>
            <person name="Drula E."/>
            <person name="Henrissat B."/>
            <person name="Wiebenga A."/>
            <person name="Lubbers R.J."/>
            <person name="Gomes A.C."/>
            <person name="Makela M.R."/>
            <person name="Stajich J."/>
            <person name="Grigoriev I.V."/>
            <person name="Mortensen U.H."/>
            <person name="De Vries R.P."/>
            <person name="Baker S.E."/>
            <person name="Andersen M.R."/>
        </authorList>
    </citation>
    <scope>NUCLEOTIDE SEQUENCE [LARGE SCALE GENOMIC DNA]</scope>
    <source>
        <strain evidence="2 3">CBS 209.92</strain>
    </source>
</reference>
<keyword evidence="1" id="KW-0732">Signal</keyword>
<name>A0ABR4FSS9_9EURO</name>
<dbReference type="Proteomes" id="UP001610563">
    <property type="component" value="Unassembled WGS sequence"/>
</dbReference>
<feature type="signal peptide" evidence="1">
    <location>
        <begin position="1"/>
        <end position="17"/>
    </location>
</feature>
<gene>
    <name evidence="2" type="ORF">BJX66DRAFT_342262</name>
</gene>
<evidence type="ECO:0000313" key="2">
    <source>
        <dbReference type="EMBL" id="KAL2786295.1"/>
    </source>
</evidence>
<feature type="chain" id="PRO_5045555594" evidence="1">
    <location>
        <begin position="18"/>
        <end position="68"/>
    </location>
</feature>
<sequence length="68" mass="7108">MKLAAIFALALATLTVAAPAPAPLEKRSCKSDCSSLASRYCTSSCLGNGSCFAACYPTNYNTCVKNYC</sequence>
<protein>
    <submittedName>
        <fullName evidence="2">Uncharacterized protein</fullName>
    </submittedName>
</protein>
<proteinExistence type="predicted"/>
<organism evidence="2 3">
    <name type="scientific">Aspergillus keveii</name>
    <dbReference type="NCBI Taxonomy" id="714993"/>
    <lineage>
        <taxon>Eukaryota</taxon>
        <taxon>Fungi</taxon>
        <taxon>Dikarya</taxon>
        <taxon>Ascomycota</taxon>
        <taxon>Pezizomycotina</taxon>
        <taxon>Eurotiomycetes</taxon>
        <taxon>Eurotiomycetidae</taxon>
        <taxon>Eurotiales</taxon>
        <taxon>Aspergillaceae</taxon>
        <taxon>Aspergillus</taxon>
        <taxon>Aspergillus subgen. Nidulantes</taxon>
    </lineage>
</organism>
<keyword evidence="3" id="KW-1185">Reference proteome</keyword>
<dbReference type="EMBL" id="JBFTWV010000121">
    <property type="protein sequence ID" value="KAL2786295.1"/>
    <property type="molecule type" value="Genomic_DNA"/>
</dbReference>
<comment type="caution">
    <text evidence="2">The sequence shown here is derived from an EMBL/GenBank/DDBJ whole genome shotgun (WGS) entry which is preliminary data.</text>
</comment>
<evidence type="ECO:0000313" key="3">
    <source>
        <dbReference type="Proteomes" id="UP001610563"/>
    </source>
</evidence>
<evidence type="ECO:0000256" key="1">
    <source>
        <dbReference type="SAM" id="SignalP"/>
    </source>
</evidence>